<dbReference type="Pfam" id="PF03644">
    <property type="entry name" value="Glyco_hydro_85"/>
    <property type="match status" value="1"/>
</dbReference>
<dbReference type="PANTHER" id="PTHR13246:SF1">
    <property type="entry name" value="CYTOSOLIC ENDO-BETA-N-ACETYLGLUCOSAMINIDASE"/>
    <property type="match status" value="1"/>
</dbReference>
<dbReference type="Proteomes" id="UP000642748">
    <property type="component" value="Unassembled WGS sequence"/>
</dbReference>
<dbReference type="AlphaFoldDB" id="A0A8J3QV55"/>
<feature type="compositionally biased region" description="Low complexity" evidence="1">
    <location>
        <begin position="653"/>
        <end position="670"/>
    </location>
</feature>
<dbReference type="RefSeq" id="WP_203920253.1">
    <property type="nucleotide sequence ID" value="NZ_BONZ01000045.1"/>
</dbReference>
<dbReference type="Gene3D" id="3.20.20.80">
    <property type="entry name" value="Glycosidases"/>
    <property type="match status" value="1"/>
</dbReference>
<evidence type="ECO:0000259" key="2">
    <source>
        <dbReference type="Pfam" id="PF03644"/>
    </source>
</evidence>
<dbReference type="Gene3D" id="2.60.120.260">
    <property type="entry name" value="Galactose-binding domain-like"/>
    <property type="match status" value="1"/>
</dbReference>
<accession>A0A8J3QV55</accession>
<feature type="domain" description="Cytosolic endo-beta-N-acetylglucosaminidase TIM barrel" evidence="2">
    <location>
        <begin position="108"/>
        <end position="431"/>
    </location>
</feature>
<dbReference type="PANTHER" id="PTHR13246">
    <property type="entry name" value="ENDO BETA N-ACETYLGLUCOSAMINIDASE"/>
    <property type="match status" value="1"/>
</dbReference>
<dbReference type="InterPro" id="IPR032979">
    <property type="entry name" value="ENGase"/>
</dbReference>
<evidence type="ECO:0000256" key="1">
    <source>
        <dbReference type="SAM" id="MobiDB-lite"/>
    </source>
</evidence>
<proteinExistence type="predicted"/>
<dbReference type="GO" id="GO:0005829">
    <property type="term" value="C:cytosol"/>
    <property type="evidence" value="ECO:0007669"/>
    <property type="project" value="UniProtKB-SubCell"/>
</dbReference>
<gene>
    <name evidence="3" type="ORF">Raf01_48540</name>
</gene>
<evidence type="ECO:0000313" key="3">
    <source>
        <dbReference type="EMBL" id="GIH16682.1"/>
    </source>
</evidence>
<dbReference type="GO" id="GO:0033925">
    <property type="term" value="F:mannosyl-glycoprotein endo-beta-N-acetylglucosaminidase activity"/>
    <property type="evidence" value="ECO:0007669"/>
    <property type="project" value="InterPro"/>
</dbReference>
<evidence type="ECO:0000313" key="4">
    <source>
        <dbReference type="Proteomes" id="UP000642748"/>
    </source>
</evidence>
<feature type="region of interest" description="Disordered" evidence="1">
    <location>
        <begin position="653"/>
        <end position="674"/>
    </location>
</feature>
<name>A0A8J3QV55_9ACTN</name>
<organism evidence="3 4">
    <name type="scientific">Rugosimonospora africana</name>
    <dbReference type="NCBI Taxonomy" id="556532"/>
    <lineage>
        <taxon>Bacteria</taxon>
        <taxon>Bacillati</taxon>
        <taxon>Actinomycetota</taxon>
        <taxon>Actinomycetes</taxon>
        <taxon>Micromonosporales</taxon>
        <taxon>Micromonosporaceae</taxon>
        <taxon>Rugosimonospora</taxon>
    </lineage>
</organism>
<sequence>MAGAASVAVGAAAVFGEAVASADTMSVVPELPAGVPSLHGYDAPAIKAWTPETDPFAKYFRSRVPLAKRIRTFAPTQANPSLTPNPQLLSLSNDYVEPNNKVVMHPYGDSFNAYALRFWQYLDTFGSWHGLPTFGQIDAPDPHFGVVNPPNPTWTDAAHRNGVLSLGAWFWPRDPDEFAPLVERRPDGSFPVADKLIEMATYFGYDGYFINQENQFDPIDPAEALLLQEMLGYLTRTAPKGFYVQWYDAMLLTGVVEYQNEFNTKNSPWIISDGTRICDSIFLNYDWSQERLQRSHDYAISLGLDPLQTVFAGTELAMNMFSQPEDPRWIFPEGMPVRTSWALFGTDFPFTLATGDKNTVEGQRQAYVYERQLWSGPRQDPAHAGRLLPPTGTDNANPERWDGVAYTNVEKSTVGCYPFVTRFNTGTGQKFFLRGRLASEQPWFNIAIQDLLPTWQWWVRKADGSAYEGLNVDYDYDLAYDGGTSLVVSGALAADAAVELRLFKTWLPVRKDVELNLTYATGRADAESHLRVGLTFADSPTKVTWLEVGKSNSRGWNHRCLSLGCYAGRTIAALSLGFRSTTALNDYGVHIGALSVQTADRRDAPRQPRGLTVDGTHVDGDTATVYLSWVLSRNGVAHYDLFRVATGANGTDGAAAAGTPTAGAPAAPDGRQTRPKREWIGRIFGDAFVVPDLKRQGTETSTCIELVAVSPLGVTSRAARTTFNWTR</sequence>
<dbReference type="InterPro" id="IPR005201">
    <property type="entry name" value="TIM_ENGase"/>
</dbReference>
<dbReference type="EMBL" id="BONZ01000045">
    <property type="protein sequence ID" value="GIH16682.1"/>
    <property type="molecule type" value="Genomic_DNA"/>
</dbReference>
<comment type="caution">
    <text evidence="3">The sequence shown here is derived from an EMBL/GenBank/DDBJ whole genome shotgun (WGS) entry which is preliminary data.</text>
</comment>
<keyword evidence="4" id="KW-1185">Reference proteome</keyword>
<reference evidence="3" key="1">
    <citation type="submission" date="2021-01" db="EMBL/GenBank/DDBJ databases">
        <title>Whole genome shotgun sequence of Rugosimonospora africana NBRC 104875.</title>
        <authorList>
            <person name="Komaki H."/>
            <person name="Tamura T."/>
        </authorList>
    </citation>
    <scope>NUCLEOTIDE SEQUENCE</scope>
    <source>
        <strain evidence="3">NBRC 104875</strain>
    </source>
</reference>
<protein>
    <recommendedName>
        <fullName evidence="2">Cytosolic endo-beta-N-acetylglucosaminidase TIM barrel domain-containing protein</fullName>
    </recommendedName>
</protein>